<evidence type="ECO:0000313" key="2">
    <source>
        <dbReference type="EMBL" id="KAK3765399.1"/>
    </source>
</evidence>
<feature type="region of interest" description="Disordered" evidence="1">
    <location>
        <begin position="124"/>
        <end position="153"/>
    </location>
</feature>
<comment type="caution">
    <text evidence="2">The sequence shown here is derived from an EMBL/GenBank/DDBJ whole genome shotgun (WGS) entry which is preliminary data.</text>
</comment>
<keyword evidence="3" id="KW-1185">Reference proteome</keyword>
<dbReference type="Proteomes" id="UP001283361">
    <property type="component" value="Unassembled WGS sequence"/>
</dbReference>
<organism evidence="2 3">
    <name type="scientific">Elysia crispata</name>
    <name type="common">lettuce slug</name>
    <dbReference type="NCBI Taxonomy" id="231223"/>
    <lineage>
        <taxon>Eukaryota</taxon>
        <taxon>Metazoa</taxon>
        <taxon>Spiralia</taxon>
        <taxon>Lophotrochozoa</taxon>
        <taxon>Mollusca</taxon>
        <taxon>Gastropoda</taxon>
        <taxon>Heterobranchia</taxon>
        <taxon>Euthyneura</taxon>
        <taxon>Panpulmonata</taxon>
        <taxon>Sacoglossa</taxon>
        <taxon>Placobranchoidea</taxon>
        <taxon>Plakobranchidae</taxon>
        <taxon>Elysia</taxon>
    </lineage>
</organism>
<reference evidence="2" key="1">
    <citation type="journal article" date="2023" name="G3 (Bethesda)">
        <title>A reference genome for the long-term kleptoplast-retaining sea slug Elysia crispata morphotype clarki.</title>
        <authorList>
            <person name="Eastman K.E."/>
            <person name="Pendleton A.L."/>
            <person name="Shaikh M.A."/>
            <person name="Suttiyut T."/>
            <person name="Ogas R."/>
            <person name="Tomko P."/>
            <person name="Gavelis G."/>
            <person name="Widhalm J.R."/>
            <person name="Wisecaver J.H."/>
        </authorList>
    </citation>
    <scope>NUCLEOTIDE SEQUENCE</scope>
    <source>
        <strain evidence="2">ECLA1</strain>
    </source>
</reference>
<gene>
    <name evidence="2" type="ORF">RRG08_005930</name>
</gene>
<dbReference type="EMBL" id="JAWDGP010004315">
    <property type="protein sequence ID" value="KAK3765399.1"/>
    <property type="molecule type" value="Genomic_DNA"/>
</dbReference>
<dbReference type="AlphaFoldDB" id="A0AAE0Z9S1"/>
<evidence type="ECO:0000256" key="1">
    <source>
        <dbReference type="SAM" id="MobiDB-lite"/>
    </source>
</evidence>
<proteinExistence type="predicted"/>
<evidence type="ECO:0000313" key="3">
    <source>
        <dbReference type="Proteomes" id="UP001283361"/>
    </source>
</evidence>
<sequence>MGIEPAKTEPSSGLEIRANVLTPQPQTLRVSTHLIWERGGAGDLFPLVFVYRLALIHQTRGVGKLSQTCRPQGLVPPGVCLPSCSHPSDARWRFWGSPQHNHLPPTQHRPGAVCSYPVEQERCHTTSPAVENSARTHGNPHEPTPPRHIDRPNDLTANCGLDLVEVRGPHDDSSYSASLHVFHMADPSG</sequence>
<protein>
    <submittedName>
        <fullName evidence="2">Uncharacterized protein</fullName>
    </submittedName>
</protein>
<name>A0AAE0Z9S1_9GAST</name>
<feature type="compositionally biased region" description="Basic and acidic residues" evidence="1">
    <location>
        <begin position="144"/>
        <end position="153"/>
    </location>
</feature>
<accession>A0AAE0Z9S1</accession>
<feature type="compositionally biased region" description="Polar residues" evidence="1">
    <location>
        <begin position="125"/>
        <end position="136"/>
    </location>
</feature>